<gene>
    <name evidence="11" type="ORF">Thert_00489</name>
</gene>
<dbReference type="PROSITE" id="PS50991">
    <property type="entry name" value="PYR_CT"/>
    <property type="match status" value="1"/>
</dbReference>
<dbReference type="GO" id="GO:0009097">
    <property type="term" value="P:isoleucine biosynthetic process"/>
    <property type="evidence" value="ECO:0007669"/>
    <property type="project" value="UniProtKB-UniRule"/>
</dbReference>
<dbReference type="Proteomes" id="UP000214975">
    <property type="component" value="Chromosome"/>
</dbReference>
<reference evidence="11 12" key="1">
    <citation type="submission" date="2016-08" db="EMBL/GenBank/DDBJ databases">
        <title>A novel genetic cassette of butanologenic Thermoanaerobacterium thermosaccharolyticum that directly convert cellulose to butanol.</title>
        <authorList>
            <person name="Li T."/>
            <person name="He J."/>
        </authorList>
    </citation>
    <scope>NUCLEOTIDE SEQUENCE [LARGE SCALE GENOMIC DNA]</scope>
    <source>
        <strain evidence="11 12">TG57</strain>
    </source>
</reference>
<dbReference type="Pfam" id="PF08502">
    <property type="entry name" value="LeuA_dimer"/>
    <property type="match status" value="1"/>
</dbReference>
<dbReference type="InterPro" id="IPR013785">
    <property type="entry name" value="Aldolase_TIM"/>
</dbReference>
<name>A0A223HW47_THETR</name>
<dbReference type="CDD" id="cd07941">
    <property type="entry name" value="DRE_TIM_LeuA3"/>
    <property type="match status" value="1"/>
</dbReference>
<dbReference type="Gene3D" id="3.20.20.70">
    <property type="entry name" value="Aldolase class I"/>
    <property type="match status" value="1"/>
</dbReference>
<evidence type="ECO:0000256" key="5">
    <source>
        <dbReference type="ARBA" id="ARBA00022679"/>
    </source>
</evidence>
<dbReference type="Pfam" id="PF22617">
    <property type="entry name" value="HCS_D2"/>
    <property type="match status" value="1"/>
</dbReference>
<evidence type="ECO:0000256" key="9">
    <source>
        <dbReference type="RuleBase" id="RU003523"/>
    </source>
</evidence>
<keyword evidence="6" id="KW-0100">Branched-chain amino acid biosynthesis</keyword>
<dbReference type="GO" id="GO:0009098">
    <property type="term" value="P:L-leucine biosynthetic process"/>
    <property type="evidence" value="ECO:0007669"/>
    <property type="project" value="InterPro"/>
</dbReference>
<dbReference type="InterPro" id="IPR013709">
    <property type="entry name" value="2-isopropylmalate_synth_dimer"/>
</dbReference>
<keyword evidence="3" id="KW-0028">Amino-acid biosynthesis</keyword>
<evidence type="ECO:0000256" key="6">
    <source>
        <dbReference type="ARBA" id="ARBA00023304"/>
    </source>
</evidence>
<comment type="catalytic activity">
    <reaction evidence="7">
        <text>pyruvate + acetyl-CoA + H2O = (3R)-citramalate + CoA + H(+)</text>
        <dbReference type="Rhea" id="RHEA:19045"/>
        <dbReference type="ChEBI" id="CHEBI:15361"/>
        <dbReference type="ChEBI" id="CHEBI:15377"/>
        <dbReference type="ChEBI" id="CHEBI:15378"/>
        <dbReference type="ChEBI" id="CHEBI:30934"/>
        <dbReference type="ChEBI" id="CHEBI:57287"/>
        <dbReference type="ChEBI" id="CHEBI:57288"/>
        <dbReference type="EC" id="2.3.3.21"/>
    </reaction>
</comment>
<sequence length="519" mass="57498">MKNVVIYDSTLRDGAQSQGISFTVADKIKIVELLDEFGIDYIEAGNPGSNPKDMEFFEIIKSKKLKNAKVIAFGSTRRANIPVEIDNNVNSLLHAGTDHVAVFGKSWDFHVSEILRTTLDENLNMIFDTIKYLKNHGKEVVFDAEHFFDGFLENPEYALKTLEVAYDAGADSICLCDTKGGMFPLDIFNITKKVVEKFNCEIGIHTHNDNGMAVANAIMAVEAGATQIQGTINGYGERCGNANLCTIIPNLQFKKGIKCVEDEKMKEITILSRRVSEIANAAPDERAPYVGRSAFAHKAGMHSDAVCKNTRSYEIIDPEMVGNERVLLLSEVAGRSAIIGIINEVDPTINRESEKTKRILEKLKEMEFKGYKYEGAEGSLKLLIQKVLGMYKPSFKLIEFKVIVNEPSVDDVNSSALIKIEVDGQEEITAAEGDGPVNALDNAVRKALERFYPEVKEMKLTDYKVRVLDSNSATAAKVRVIIESSDGNEVWSTIGVSTDIIDASWIALVDSIEYKLNKI</sequence>
<dbReference type="PANTHER" id="PTHR43538:SF1">
    <property type="entry name" value="(R)-CITRAMALATE SYNTHASE"/>
    <property type="match status" value="1"/>
</dbReference>
<evidence type="ECO:0000256" key="8">
    <source>
        <dbReference type="NCBIfam" id="TIGR00977"/>
    </source>
</evidence>
<dbReference type="PROSITE" id="PS00816">
    <property type="entry name" value="AIPM_HOMOCIT_SYNTH_2"/>
    <property type="match status" value="1"/>
</dbReference>
<dbReference type="Gene3D" id="3.30.160.270">
    <property type="match status" value="1"/>
</dbReference>
<evidence type="ECO:0000256" key="1">
    <source>
        <dbReference type="ARBA" id="ARBA00004743"/>
    </source>
</evidence>
<comment type="pathway">
    <text evidence="1">Amino-acid biosynthesis; L-isoleucine biosynthesis; 2-oxobutanoate from pyruvate: step 1/3.</text>
</comment>
<accession>A0A223HW47</accession>
<organism evidence="11 12">
    <name type="scientific">Thermoanaerobacterium thermosaccharolyticum</name>
    <name type="common">Clostridium thermosaccharolyticum</name>
    <dbReference type="NCBI Taxonomy" id="1517"/>
    <lineage>
        <taxon>Bacteria</taxon>
        <taxon>Bacillati</taxon>
        <taxon>Bacillota</taxon>
        <taxon>Clostridia</taxon>
        <taxon>Thermoanaerobacterales</taxon>
        <taxon>Thermoanaerobacteraceae</taxon>
        <taxon>Thermoanaerobacterium</taxon>
    </lineage>
</organism>
<dbReference type="RefSeq" id="WP_013298501.1">
    <property type="nucleotide sequence ID" value="NZ_CP016893.1"/>
</dbReference>
<comment type="similarity">
    <text evidence="2 9">Belongs to the alpha-IPM synthase/homocitrate synthase family.</text>
</comment>
<dbReference type="SMART" id="SM00917">
    <property type="entry name" value="LeuA_dimer"/>
    <property type="match status" value="1"/>
</dbReference>
<dbReference type="SUPFAM" id="SSF51569">
    <property type="entry name" value="Aldolase"/>
    <property type="match status" value="1"/>
</dbReference>
<keyword evidence="5 9" id="KW-0808">Transferase</keyword>
<evidence type="ECO:0000256" key="7">
    <source>
        <dbReference type="ARBA" id="ARBA00048263"/>
    </source>
</evidence>
<protein>
    <recommendedName>
        <fullName evidence="8">Citramalate synthase</fullName>
        <ecNumber evidence="8">2.3.3.21</ecNumber>
    </recommendedName>
</protein>
<dbReference type="Pfam" id="PF00682">
    <property type="entry name" value="HMGL-like"/>
    <property type="match status" value="1"/>
</dbReference>
<evidence type="ECO:0000259" key="10">
    <source>
        <dbReference type="PROSITE" id="PS50991"/>
    </source>
</evidence>
<keyword evidence="4" id="KW-0412">Isoleucine biosynthesis</keyword>
<evidence type="ECO:0000313" key="11">
    <source>
        <dbReference type="EMBL" id="AST56688.1"/>
    </source>
</evidence>
<dbReference type="EMBL" id="CP016893">
    <property type="protein sequence ID" value="AST56688.1"/>
    <property type="molecule type" value="Genomic_DNA"/>
</dbReference>
<proteinExistence type="inferred from homology"/>
<dbReference type="GO" id="GO:0003852">
    <property type="term" value="F:2-isopropylmalate synthase activity"/>
    <property type="evidence" value="ECO:0007669"/>
    <property type="project" value="InterPro"/>
</dbReference>
<dbReference type="InterPro" id="IPR005675">
    <property type="entry name" value="Citramal_synthase"/>
</dbReference>
<dbReference type="NCBIfam" id="TIGR00977">
    <property type="entry name" value="citramal_synth"/>
    <property type="match status" value="1"/>
</dbReference>
<dbReference type="GO" id="GO:0043714">
    <property type="term" value="F:(R)-citramalate synthase activity"/>
    <property type="evidence" value="ECO:0007669"/>
    <property type="project" value="UniProtKB-UniRule"/>
</dbReference>
<dbReference type="InterPro" id="IPR002034">
    <property type="entry name" value="AIPM/Hcit_synth_CS"/>
</dbReference>
<feature type="domain" description="Pyruvate carboxyltransferase" evidence="10">
    <location>
        <begin position="4"/>
        <end position="266"/>
    </location>
</feature>
<dbReference type="EC" id="2.3.3.21" evidence="8"/>
<dbReference type="InterPro" id="IPR036230">
    <property type="entry name" value="LeuA_allosteric_dom_sf"/>
</dbReference>
<dbReference type="PROSITE" id="PS00815">
    <property type="entry name" value="AIPM_HOMOCIT_SYNTH_1"/>
    <property type="match status" value="1"/>
</dbReference>
<dbReference type="InterPro" id="IPR054691">
    <property type="entry name" value="LeuA/HCS_post-cat"/>
</dbReference>
<dbReference type="PANTHER" id="PTHR43538">
    <property type="entry name" value="ALPHA-IPM SYNTHASE/HOMOCITRATE SYNTHASE"/>
    <property type="match status" value="1"/>
</dbReference>
<dbReference type="Gene3D" id="1.10.238.260">
    <property type="match status" value="1"/>
</dbReference>
<dbReference type="SUPFAM" id="SSF110921">
    <property type="entry name" value="2-isopropylmalate synthase LeuA, allosteric (dimerisation) domain"/>
    <property type="match status" value="1"/>
</dbReference>
<evidence type="ECO:0000256" key="2">
    <source>
        <dbReference type="ARBA" id="ARBA00006154"/>
    </source>
</evidence>
<evidence type="ECO:0000313" key="12">
    <source>
        <dbReference type="Proteomes" id="UP000214975"/>
    </source>
</evidence>
<dbReference type="UniPathway" id="UPA00047">
    <property type="reaction ID" value="UER00066"/>
</dbReference>
<dbReference type="OMA" id="KSWDFHV"/>
<evidence type="ECO:0000256" key="4">
    <source>
        <dbReference type="ARBA" id="ARBA00022624"/>
    </source>
</evidence>
<dbReference type="InterPro" id="IPR000891">
    <property type="entry name" value="PYR_CT"/>
</dbReference>
<dbReference type="AlphaFoldDB" id="A0A223HW47"/>
<dbReference type="GeneID" id="93864875"/>
<evidence type="ECO:0000256" key="3">
    <source>
        <dbReference type="ARBA" id="ARBA00022605"/>
    </source>
</evidence>